<comment type="caution">
    <text evidence="2">The sequence shown here is derived from an EMBL/GenBank/DDBJ whole genome shotgun (WGS) entry which is preliminary data.</text>
</comment>
<evidence type="ECO:0000313" key="2">
    <source>
        <dbReference type="EMBL" id="RKQ55377.1"/>
    </source>
</evidence>
<organism evidence="2 3">
    <name type="scientific">Vogesella indigofera</name>
    <name type="common">Pseudomonas indigofera</name>
    <dbReference type="NCBI Taxonomy" id="45465"/>
    <lineage>
        <taxon>Bacteria</taxon>
        <taxon>Pseudomonadati</taxon>
        <taxon>Pseudomonadota</taxon>
        <taxon>Betaproteobacteria</taxon>
        <taxon>Neisseriales</taxon>
        <taxon>Chromobacteriaceae</taxon>
        <taxon>Vogesella</taxon>
    </lineage>
</organism>
<sequence>MFRKLLALAAITLSAPASAAVFTLCAEAWQPFIYQNAQGQPVGLAVDALGRAARAEGHRIRYLFLAPASCLRLMKEQRIDIMAFATAEGSPPGWLQTQQPLVYWVLNAWVRADNPLHHYPGLGHFSAHKVAFVDVYDYPPAIAAKRDWQRVAANDSTTAVRQLAAGRVDVIFEDAVALQDVDPSPHGKIRRLQPVVASVAQPFSFRPGLELLRDAVDGEAQRLKGSGELDRFYQRHFGSTLAQVSASVAASP</sequence>
<dbReference type="AlphaFoldDB" id="A0A495B345"/>
<evidence type="ECO:0000313" key="3">
    <source>
        <dbReference type="Proteomes" id="UP000279384"/>
    </source>
</evidence>
<dbReference type="SUPFAM" id="SSF53850">
    <property type="entry name" value="Periplasmic binding protein-like II"/>
    <property type="match status" value="1"/>
</dbReference>
<feature type="signal peptide" evidence="1">
    <location>
        <begin position="1"/>
        <end position="19"/>
    </location>
</feature>
<feature type="chain" id="PRO_5019716363" evidence="1">
    <location>
        <begin position="20"/>
        <end position="252"/>
    </location>
</feature>
<protein>
    <submittedName>
        <fullName evidence="2">ABC-type amino acid transport substrate-binding protein</fullName>
    </submittedName>
</protein>
<accession>A0A495B345</accession>
<proteinExistence type="predicted"/>
<dbReference type="EMBL" id="RBID01000017">
    <property type="protein sequence ID" value="RKQ55377.1"/>
    <property type="molecule type" value="Genomic_DNA"/>
</dbReference>
<keyword evidence="1" id="KW-0732">Signal</keyword>
<gene>
    <name evidence="2" type="ORF">C8E02_2750</name>
</gene>
<dbReference type="Gene3D" id="3.40.190.10">
    <property type="entry name" value="Periplasmic binding protein-like II"/>
    <property type="match status" value="2"/>
</dbReference>
<name>A0A495B345_VOGIN</name>
<dbReference type="RefSeq" id="WP_170152168.1">
    <property type="nucleotide sequence ID" value="NZ_RBID01000017.1"/>
</dbReference>
<evidence type="ECO:0000256" key="1">
    <source>
        <dbReference type="SAM" id="SignalP"/>
    </source>
</evidence>
<reference evidence="2 3" key="1">
    <citation type="submission" date="2018-10" db="EMBL/GenBank/DDBJ databases">
        <title>Genomic Encyclopedia of Type Strains, Phase IV (KMG-IV): sequencing the most valuable type-strain genomes for metagenomic binning, comparative biology and taxonomic classification.</title>
        <authorList>
            <person name="Goeker M."/>
        </authorList>
    </citation>
    <scope>NUCLEOTIDE SEQUENCE [LARGE SCALE GENOMIC DNA]</scope>
    <source>
        <strain evidence="2 3">DSM 3303</strain>
    </source>
</reference>
<dbReference type="Proteomes" id="UP000279384">
    <property type="component" value="Unassembled WGS sequence"/>
</dbReference>